<gene>
    <name evidence="1" type="ORF">S01H1_30239</name>
</gene>
<dbReference type="InterPro" id="IPR002105">
    <property type="entry name" value="Dockerin_1_rpt"/>
</dbReference>
<dbReference type="EMBL" id="BARS01018590">
    <property type="protein sequence ID" value="GAF96162.1"/>
    <property type="molecule type" value="Genomic_DNA"/>
</dbReference>
<organism evidence="1">
    <name type="scientific">marine sediment metagenome</name>
    <dbReference type="NCBI Taxonomy" id="412755"/>
    <lineage>
        <taxon>unclassified sequences</taxon>
        <taxon>metagenomes</taxon>
        <taxon>ecological metagenomes</taxon>
    </lineage>
</organism>
<name>X0U723_9ZZZZ</name>
<proteinExistence type="predicted"/>
<protein>
    <recommendedName>
        <fullName evidence="2">Dockerin domain-containing protein</fullName>
    </recommendedName>
</protein>
<dbReference type="InterPro" id="IPR036439">
    <property type="entry name" value="Dockerin_dom_sf"/>
</dbReference>
<feature type="non-terminal residue" evidence="1">
    <location>
        <position position="1"/>
    </location>
</feature>
<accession>X0U723</accession>
<reference evidence="1" key="1">
    <citation type="journal article" date="2014" name="Front. Microbiol.">
        <title>High frequency of phylogenetically diverse reductive dehalogenase-homologous genes in deep subseafloor sedimentary metagenomes.</title>
        <authorList>
            <person name="Kawai M."/>
            <person name="Futagami T."/>
            <person name="Toyoda A."/>
            <person name="Takaki Y."/>
            <person name="Nishi S."/>
            <person name="Hori S."/>
            <person name="Arai W."/>
            <person name="Tsubouchi T."/>
            <person name="Morono Y."/>
            <person name="Uchiyama I."/>
            <person name="Ito T."/>
            <person name="Fujiyama A."/>
            <person name="Inagaki F."/>
            <person name="Takami H."/>
        </authorList>
    </citation>
    <scope>NUCLEOTIDE SEQUENCE</scope>
    <source>
        <strain evidence="1">Expedition CK06-06</strain>
    </source>
</reference>
<dbReference type="SUPFAM" id="SSF63446">
    <property type="entry name" value="Type I dockerin domain"/>
    <property type="match status" value="1"/>
</dbReference>
<dbReference type="GO" id="GO:0004553">
    <property type="term" value="F:hydrolase activity, hydrolyzing O-glycosyl compounds"/>
    <property type="evidence" value="ECO:0007669"/>
    <property type="project" value="InterPro"/>
</dbReference>
<dbReference type="Pfam" id="PF00404">
    <property type="entry name" value="Dockerin_1"/>
    <property type="match status" value="1"/>
</dbReference>
<dbReference type="GO" id="GO:0000272">
    <property type="term" value="P:polysaccharide catabolic process"/>
    <property type="evidence" value="ECO:0007669"/>
    <property type="project" value="InterPro"/>
</dbReference>
<evidence type="ECO:0000313" key="1">
    <source>
        <dbReference type="EMBL" id="GAF96162.1"/>
    </source>
</evidence>
<sequence length="98" mass="11080">KGPSHRQLSFTNINIPESESWEINLTNRPLEFGDVNMSGIVDVYDHSFVKTCRESDSKRGDEDYEQGCQWADGNFDSEVNSTDVDLLFNTLAGDTEDE</sequence>
<comment type="caution">
    <text evidence="1">The sequence shown here is derived from an EMBL/GenBank/DDBJ whole genome shotgun (WGS) entry which is preliminary data.</text>
</comment>
<evidence type="ECO:0008006" key="2">
    <source>
        <dbReference type="Google" id="ProtNLM"/>
    </source>
</evidence>
<dbReference type="AlphaFoldDB" id="X0U723"/>
<dbReference type="Gene3D" id="1.10.1330.10">
    <property type="entry name" value="Dockerin domain"/>
    <property type="match status" value="1"/>
</dbReference>